<evidence type="ECO:0000313" key="1">
    <source>
        <dbReference type="EMBL" id="QQG45350.1"/>
    </source>
</evidence>
<dbReference type="AlphaFoldDB" id="A0A7T5RJL1"/>
<reference evidence="1 2" key="1">
    <citation type="submission" date="2020-07" db="EMBL/GenBank/DDBJ databases">
        <title>Huge and variable diversity of episymbiotic CPR bacteria and DPANN archaea in groundwater ecosystems.</title>
        <authorList>
            <person name="He C.Y."/>
            <person name="Keren R."/>
            <person name="Whittaker M."/>
            <person name="Farag I.F."/>
            <person name="Doudna J."/>
            <person name="Cate J.H.D."/>
            <person name="Banfield J.F."/>
        </authorList>
    </citation>
    <scope>NUCLEOTIDE SEQUENCE [LARGE SCALE GENOMIC DNA]</scope>
    <source>
        <strain evidence="1">NC_groundwater_541_Ag_S-0.1um_46_50</strain>
    </source>
</reference>
<proteinExistence type="predicted"/>
<name>A0A7T5RJL1_9BACT</name>
<sequence>MLRVSQELMTLRERIIANHQMVEELSKQERDFRKELQEKCPHQLIIHNPGHFGYYDPVVDYDDTRPEVRICVVCGKTEAGKRIIVSGKEYWDFKLLIAQPLSNANHPIRTVEEEELIHDFLRFNSDERIRVIQESFARLGVWKPLSEIEEKLRGAGYSI</sequence>
<organism evidence="1 2">
    <name type="scientific">Candidatus Sungiibacteriota bacterium</name>
    <dbReference type="NCBI Taxonomy" id="2750080"/>
    <lineage>
        <taxon>Bacteria</taxon>
        <taxon>Candidatus Sungiibacteriota</taxon>
    </lineage>
</organism>
<gene>
    <name evidence="1" type="ORF">HYW89_00200</name>
</gene>
<dbReference type="EMBL" id="CP066690">
    <property type="protein sequence ID" value="QQG45350.1"/>
    <property type="molecule type" value="Genomic_DNA"/>
</dbReference>
<protein>
    <submittedName>
        <fullName evidence="1">Uncharacterized protein</fullName>
    </submittedName>
</protein>
<accession>A0A7T5RJL1</accession>
<dbReference type="Proteomes" id="UP000595618">
    <property type="component" value="Chromosome"/>
</dbReference>
<evidence type="ECO:0000313" key="2">
    <source>
        <dbReference type="Proteomes" id="UP000595618"/>
    </source>
</evidence>